<reference evidence="4" key="1">
    <citation type="journal article" date="2019" name="Int. J. Syst. Evol. Microbiol.">
        <title>The Global Catalogue of Microorganisms (GCM) 10K type strain sequencing project: providing services to taxonomists for standard genome sequencing and annotation.</title>
        <authorList>
            <consortium name="The Broad Institute Genomics Platform"/>
            <consortium name="The Broad Institute Genome Sequencing Center for Infectious Disease"/>
            <person name="Wu L."/>
            <person name="Ma J."/>
        </authorList>
    </citation>
    <scope>NUCLEOTIDE SEQUENCE [LARGE SCALE GENOMIC DNA]</scope>
    <source>
        <strain evidence="4">CGMCC 1.12750</strain>
    </source>
</reference>
<comment type="caution">
    <text evidence="3">The sequence shown here is derived from an EMBL/GenBank/DDBJ whole genome shotgun (WGS) entry which is preliminary data.</text>
</comment>
<gene>
    <name evidence="3" type="ORF">ACFQXB_06360</name>
</gene>
<dbReference type="InterPro" id="IPR014044">
    <property type="entry name" value="CAP_dom"/>
</dbReference>
<dbReference type="SUPFAM" id="SSF55797">
    <property type="entry name" value="PR-1-like"/>
    <property type="match status" value="1"/>
</dbReference>
<keyword evidence="4" id="KW-1185">Reference proteome</keyword>
<dbReference type="InterPro" id="IPR035940">
    <property type="entry name" value="CAP_sf"/>
</dbReference>
<evidence type="ECO:0000313" key="3">
    <source>
        <dbReference type="EMBL" id="MFC7703812.1"/>
    </source>
</evidence>
<dbReference type="Gene3D" id="3.40.33.10">
    <property type="entry name" value="CAP"/>
    <property type="match status" value="1"/>
</dbReference>
<dbReference type="RefSeq" id="WP_377400875.1">
    <property type="nucleotide sequence ID" value="NZ_JBHTFQ010000003.1"/>
</dbReference>
<dbReference type="Pfam" id="PF00188">
    <property type="entry name" value="CAP"/>
    <property type="match status" value="1"/>
</dbReference>
<organism evidence="3 4">
    <name type="scientific">Plastorhodobacter daqingensis</name>
    <dbReference type="NCBI Taxonomy" id="1387281"/>
    <lineage>
        <taxon>Bacteria</taxon>
        <taxon>Pseudomonadati</taxon>
        <taxon>Pseudomonadota</taxon>
        <taxon>Alphaproteobacteria</taxon>
        <taxon>Rhodobacterales</taxon>
        <taxon>Paracoccaceae</taxon>
        <taxon>Plastorhodobacter</taxon>
    </lineage>
</organism>
<name>A0ABW2UGL1_9RHOB</name>
<protein>
    <submittedName>
        <fullName evidence="3">CAP domain-containing protein</fullName>
    </submittedName>
</protein>
<evidence type="ECO:0000256" key="1">
    <source>
        <dbReference type="SAM" id="SignalP"/>
    </source>
</evidence>
<dbReference type="EMBL" id="JBHTFQ010000003">
    <property type="protein sequence ID" value="MFC7703812.1"/>
    <property type="molecule type" value="Genomic_DNA"/>
</dbReference>
<feature type="signal peptide" evidence="1">
    <location>
        <begin position="1"/>
        <end position="25"/>
    </location>
</feature>
<sequence length="160" mass="16185">MHLFAMIGAVAVALSLAVAAKPAAAACAPADQAAVAGLLDRLNQERHFAGLTSLRAAPALMVAAQGHACDMAERGFFDHVGSDGASLSQRIARTGYSACLAAENIAFGQQGAVAVSDVWMGSAGHRANILRPRVQDIGVGRAEAAAGGGPRWVLVLAAPC</sequence>
<feature type="chain" id="PRO_5045771952" evidence="1">
    <location>
        <begin position="26"/>
        <end position="160"/>
    </location>
</feature>
<proteinExistence type="predicted"/>
<dbReference type="PANTHER" id="PTHR31157:SF1">
    <property type="entry name" value="SCP DOMAIN-CONTAINING PROTEIN"/>
    <property type="match status" value="1"/>
</dbReference>
<dbReference type="Proteomes" id="UP001596516">
    <property type="component" value="Unassembled WGS sequence"/>
</dbReference>
<dbReference type="CDD" id="cd05379">
    <property type="entry name" value="CAP_bacterial"/>
    <property type="match status" value="1"/>
</dbReference>
<dbReference type="PANTHER" id="PTHR31157">
    <property type="entry name" value="SCP DOMAIN-CONTAINING PROTEIN"/>
    <property type="match status" value="1"/>
</dbReference>
<keyword evidence="1" id="KW-0732">Signal</keyword>
<evidence type="ECO:0000259" key="2">
    <source>
        <dbReference type="Pfam" id="PF00188"/>
    </source>
</evidence>
<evidence type="ECO:0000313" key="4">
    <source>
        <dbReference type="Proteomes" id="UP001596516"/>
    </source>
</evidence>
<feature type="domain" description="SCP" evidence="2">
    <location>
        <begin position="39"/>
        <end position="152"/>
    </location>
</feature>
<accession>A0ABW2UGL1</accession>